<dbReference type="GeneID" id="94019754"/>
<dbReference type="PANTHER" id="PTHR32309:SF13">
    <property type="entry name" value="FERRIC ENTEROBACTIN TRANSPORT PROTEIN FEPE"/>
    <property type="match status" value="1"/>
</dbReference>
<dbReference type="RefSeq" id="WP_074634653.1">
    <property type="nucleotide sequence ID" value="NZ_CP160849.1"/>
</dbReference>
<keyword evidence="3" id="KW-0812">Transmembrane</keyword>
<name>A0A1H2R9P2_9RHOB</name>
<evidence type="ECO:0000256" key="1">
    <source>
        <dbReference type="SAM" id="Coils"/>
    </source>
</evidence>
<dbReference type="Proteomes" id="UP000183076">
    <property type="component" value="Unassembled WGS sequence"/>
</dbReference>
<accession>A0A1H2R9P2</accession>
<keyword evidence="1" id="KW-0175">Coiled coil</keyword>
<feature type="compositionally biased region" description="Low complexity" evidence="2">
    <location>
        <begin position="37"/>
        <end position="71"/>
    </location>
</feature>
<feature type="coiled-coil region" evidence="1">
    <location>
        <begin position="377"/>
        <end position="513"/>
    </location>
</feature>
<keyword evidence="3" id="KW-1133">Transmembrane helix</keyword>
<sequence>MTTKPKARKFRIKRATPAAAPKGNDAVERDAPASATPKPQAPDAPRAAAASRGEAPKAAAPSQAAAASAARPTPPSDARSGEVSSATEVSGEQDIDAIRREGLTGRQLRMARRVAQKHGLAPTSDFDAVRLLRAEGIDPFQRSNMLELVVPQDKQSTGTALQKGRIQLPQTVPAGGRNLPSTDVNPMERRMREISDIQRDITKRRRRKMGLLMVRLAFFVGLPTIMGGYYFYNIATPMYATDSQFLIIQNEGTGGLGPLGGLLPTQFANSADSIATQSYLQSKDAMLRLDRDVGFMKHFSDPAIDPIQRMNPDASNEEAYKHYKDNVKIGYDPTEGMIRMEVIAADPEVAKDFSEHLLEYAEERVNALSQQKREDGMRDAREAYEQTVAKRREAQEALIKLQVDNGVDPQAVIASIRGQITNYETLLLEKELELAALLDNPRPNRAKVDGAQGDVRRLSAQLDKLNERMNSATEGTNSLAQQAVSLQLAQADLAAADAALQASQTQMEQARTEASRQVRYLTVAVRPVASQSASYPRKFENTILTFLIFAGIYLMLSLTSSILKEQVTK</sequence>
<dbReference type="InterPro" id="IPR050445">
    <property type="entry name" value="Bact_polysacc_biosynth/exp"/>
</dbReference>
<evidence type="ECO:0000313" key="5">
    <source>
        <dbReference type="Proteomes" id="UP000183076"/>
    </source>
</evidence>
<feature type="region of interest" description="Disordered" evidence="2">
    <location>
        <begin position="1"/>
        <end position="101"/>
    </location>
</feature>
<dbReference type="EMBL" id="FNNB01000001">
    <property type="protein sequence ID" value="SDW16196.1"/>
    <property type="molecule type" value="Genomic_DNA"/>
</dbReference>
<evidence type="ECO:0000313" key="4">
    <source>
        <dbReference type="EMBL" id="SDW16196.1"/>
    </source>
</evidence>
<organism evidence="4 5">
    <name type="scientific">Sulfitobacter pontiacus</name>
    <dbReference type="NCBI Taxonomy" id="60137"/>
    <lineage>
        <taxon>Bacteria</taxon>
        <taxon>Pseudomonadati</taxon>
        <taxon>Pseudomonadota</taxon>
        <taxon>Alphaproteobacteria</taxon>
        <taxon>Rhodobacterales</taxon>
        <taxon>Roseobacteraceae</taxon>
        <taxon>Sulfitobacter</taxon>
    </lineage>
</organism>
<dbReference type="GO" id="GO:0005886">
    <property type="term" value="C:plasma membrane"/>
    <property type="evidence" value="ECO:0007669"/>
    <property type="project" value="TreeGrafter"/>
</dbReference>
<proteinExistence type="predicted"/>
<protein>
    <submittedName>
        <fullName evidence="4">Capsular polysaccharide transport system permease protein</fullName>
    </submittedName>
</protein>
<feature type="compositionally biased region" description="Basic residues" evidence="2">
    <location>
        <begin position="1"/>
        <end position="14"/>
    </location>
</feature>
<feature type="transmembrane region" description="Helical" evidence="3">
    <location>
        <begin position="212"/>
        <end position="232"/>
    </location>
</feature>
<dbReference type="STRING" id="60137.SAMN04488041_101437"/>
<gene>
    <name evidence="4" type="ORF">SAMN04488041_101437</name>
</gene>
<evidence type="ECO:0000256" key="2">
    <source>
        <dbReference type="SAM" id="MobiDB-lite"/>
    </source>
</evidence>
<reference evidence="5" key="1">
    <citation type="submission" date="2016-10" db="EMBL/GenBank/DDBJ databases">
        <authorList>
            <person name="Varghese N."/>
            <person name="Submissions S."/>
        </authorList>
    </citation>
    <scope>NUCLEOTIDE SEQUENCE [LARGE SCALE GENOMIC DNA]</scope>
    <source>
        <strain evidence="5">DSM 10014</strain>
    </source>
</reference>
<dbReference type="PANTHER" id="PTHR32309">
    <property type="entry name" value="TYROSINE-PROTEIN KINASE"/>
    <property type="match status" value="1"/>
</dbReference>
<dbReference type="GO" id="GO:0004713">
    <property type="term" value="F:protein tyrosine kinase activity"/>
    <property type="evidence" value="ECO:0007669"/>
    <property type="project" value="TreeGrafter"/>
</dbReference>
<keyword evidence="3" id="KW-0472">Membrane</keyword>
<feature type="transmembrane region" description="Helical" evidence="3">
    <location>
        <begin position="543"/>
        <end position="563"/>
    </location>
</feature>
<dbReference type="AlphaFoldDB" id="A0A1H2R9P2"/>
<evidence type="ECO:0000256" key="3">
    <source>
        <dbReference type="SAM" id="Phobius"/>
    </source>
</evidence>